<reference evidence="2 3" key="1">
    <citation type="journal article" date="2015" name="Microbes Environ.">
        <title>Distribution and evolution of nitrogen fixation genes in the phylum bacteroidetes.</title>
        <authorList>
            <person name="Inoue J."/>
            <person name="Oshima K."/>
            <person name="Suda W."/>
            <person name="Sakamoto M."/>
            <person name="Iino T."/>
            <person name="Noda S."/>
            <person name="Hongoh Y."/>
            <person name="Hattori M."/>
            <person name="Ohkuma M."/>
        </authorList>
    </citation>
    <scope>NUCLEOTIDE SEQUENCE [LARGE SCALE GENOMIC DNA]</scope>
    <source>
        <strain evidence="2 3">JCM 15093</strain>
    </source>
</reference>
<dbReference type="OrthoDB" id="1495718at2"/>
<evidence type="ECO:0000313" key="3">
    <source>
        <dbReference type="Proteomes" id="UP000027601"/>
    </source>
</evidence>
<evidence type="ECO:0000256" key="1">
    <source>
        <dbReference type="SAM" id="SignalP"/>
    </source>
</evidence>
<evidence type="ECO:0008006" key="4">
    <source>
        <dbReference type="Google" id="ProtNLM"/>
    </source>
</evidence>
<dbReference type="Pfam" id="PF11276">
    <property type="entry name" value="DUF3078"/>
    <property type="match status" value="1"/>
</dbReference>
<dbReference type="STRING" id="1121097.GCA_000428125_01242"/>
<dbReference type="eggNOG" id="ENOG5030RN1">
    <property type="taxonomic scope" value="Bacteria"/>
</dbReference>
<dbReference type="InterPro" id="IPR021428">
    <property type="entry name" value="DUF3078"/>
</dbReference>
<dbReference type="AlphaFoldDB" id="A0A069CZN0"/>
<gene>
    <name evidence="2" type="ORF">JCM15093_612</name>
</gene>
<feature type="chain" id="PRO_5001659726" description="DUF3078 domain-containing protein" evidence="1">
    <location>
        <begin position="21"/>
        <end position="456"/>
    </location>
</feature>
<feature type="signal peptide" evidence="1">
    <location>
        <begin position="1"/>
        <end position="20"/>
    </location>
</feature>
<comment type="caution">
    <text evidence="2">The sequence shown here is derived from an EMBL/GenBank/DDBJ whole genome shotgun (WGS) entry which is preliminary data.</text>
</comment>
<dbReference type="RefSeq" id="WP_034782547.1">
    <property type="nucleotide sequence ID" value="NZ_BAJS01000002.1"/>
</dbReference>
<keyword evidence="1" id="KW-0732">Signal</keyword>
<keyword evidence="3" id="KW-1185">Reference proteome</keyword>
<proteinExistence type="predicted"/>
<dbReference type="EMBL" id="BAJS01000002">
    <property type="protein sequence ID" value="GAK35516.1"/>
    <property type="molecule type" value="Genomic_DNA"/>
</dbReference>
<accession>A0A069CZN0</accession>
<name>A0A069CZN0_9BACE</name>
<protein>
    <recommendedName>
        <fullName evidence="4">DUF3078 domain-containing protein</fullName>
    </recommendedName>
</protein>
<sequence length="456" mass="52938">MKKLYAFLILLVLFLSPADAQRSARNGRTRVNHNTDKNHVDTVPSLLYQHYFGQLDSLNNDTVPMRYIESDPDYYQLFVPIAYYYAPIKQASEMNWSFQMPDSVQPIGSGLLSYNDRLFNKTARTKKQVNKVLLNLYVNRPDLVVTTEDQIRSRRLFRDDIPVKMSSETRVMKLFKPEEVKEDVGKAQVVIRKPNWWVTGGSGSLQITQNYISDNWYKGGESTNSVLGNLQLFANYNDKEKVQFENLMEIKMGFNTVPSDTVREYRINTDVLRLYSKLGIQAASKWYYTISSEFNTQFWKNYKTNTNNVVSSFMSPANFIFSVGMDYKLKNKKLNLSVLMSPVSYNLRYVGDKKVDETKFGLDEGKSTLHVIGSKVETTLAWTIIPSITLNSRLYYFSNYQKVEAEWENTFNFVLNRYLSTKLFVHARYDDGSTRSEGSSYFQLKELLSFGINYTW</sequence>
<organism evidence="2 3">
    <name type="scientific">Bacteroides graminisolvens DSM 19988 = JCM 15093</name>
    <dbReference type="NCBI Taxonomy" id="1121097"/>
    <lineage>
        <taxon>Bacteria</taxon>
        <taxon>Pseudomonadati</taxon>
        <taxon>Bacteroidota</taxon>
        <taxon>Bacteroidia</taxon>
        <taxon>Bacteroidales</taxon>
        <taxon>Bacteroidaceae</taxon>
        <taxon>Bacteroides</taxon>
    </lineage>
</organism>
<evidence type="ECO:0000313" key="2">
    <source>
        <dbReference type="EMBL" id="GAK35516.1"/>
    </source>
</evidence>
<dbReference type="Proteomes" id="UP000027601">
    <property type="component" value="Unassembled WGS sequence"/>
</dbReference>